<evidence type="ECO:0000259" key="9">
    <source>
        <dbReference type="PROSITE" id="PS50850"/>
    </source>
</evidence>
<keyword evidence="4" id="KW-0769">Symport</keyword>
<keyword evidence="6 8" id="KW-0472">Membrane</keyword>
<feature type="transmembrane region" description="Helical" evidence="8">
    <location>
        <begin position="204"/>
        <end position="223"/>
    </location>
</feature>
<dbReference type="InterPro" id="IPR011701">
    <property type="entry name" value="MFS"/>
</dbReference>
<dbReference type="GO" id="GO:0006820">
    <property type="term" value="P:monoatomic anion transport"/>
    <property type="evidence" value="ECO:0007669"/>
    <property type="project" value="TreeGrafter"/>
</dbReference>
<feature type="transmembrane region" description="Helical" evidence="8">
    <location>
        <begin position="291"/>
        <end position="311"/>
    </location>
</feature>
<evidence type="ECO:0000256" key="5">
    <source>
        <dbReference type="ARBA" id="ARBA00022989"/>
    </source>
</evidence>
<protein>
    <recommendedName>
        <fullName evidence="9">Major facilitator superfamily (MFS) profile domain-containing protein</fullName>
    </recommendedName>
</protein>
<evidence type="ECO:0000256" key="6">
    <source>
        <dbReference type="ARBA" id="ARBA00023136"/>
    </source>
</evidence>
<dbReference type="InterPro" id="IPR050382">
    <property type="entry name" value="MFS_Na/Anion_cotransporter"/>
</dbReference>
<evidence type="ECO:0000313" key="10">
    <source>
        <dbReference type="EMBL" id="KAF7991164.1"/>
    </source>
</evidence>
<dbReference type="Pfam" id="PF07690">
    <property type="entry name" value="MFS_1"/>
    <property type="match status" value="1"/>
</dbReference>
<dbReference type="AlphaFoldDB" id="A0A834XTW9"/>
<dbReference type="InterPro" id="IPR020846">
    <property type="entry name" value="MFS_dom"/>
</dbReference>
<dbReference type="PROSITE" id="PS50850">
    <property type="entry name" value="MFS"/>
    <property type="match status" value="1"/>
</dbReference>
<feature type="transmembrane region" description="Helical" evidence="8">
    <location>
        <begin position="331"/>
        <end position="356"/>
    </location>
</feature>
<evidence type="ECO:0000256" key="3">
    <source>
        <dbReference type="ARBA" id="ARBA00022692"/>
    </source>
</evidence>
<dbReference type="Gene3D" id="1.20.1250.20">
    <property type="entry name" value="MFS general substrate transporter like domains"/>
    <property type="match status" value="2"/>
</dbReference>
<proteinExistence type="predicted"/>
<keyword evidence="2" id="KW-0813">Transport</keyword>
<accession>A0A834XTW9</accession>
<dbReference type="EMBL" id="JACMRX010000004">
    <property type="protein sequence ID" value="KAF7991164.1"/>
    <property type="molecule type" value="Genomic_DNA"/>
</dbReference>
<feature type="transmembrane region" description="Helical" evidence="8">
    <location>
        <begin position="29"/>
        <end position="49"/>
    </location>
</feature>
<dbReference type="CDD" id="cd17318">
    <property type="entry name" value="MFS_SLC17"/>
    <property type="match status" value="1"/>
</dbReference>
<feature type="transmembrane region" description="Helical" evidence="8">
    <location>
        <begin position="229"/>
        <end position="247"/>
    </location>
</feature>
<comment type="subcellular location">
    <subcellularLocation>
        <location evidence="1">Membrane</location>
        <topology evidence="1">Multi-pass membrane protein</topology>
    </subcellularLocation>
</comment>
<reference evidence="10 11" key="1">
    <citation type="submission" date="2020-08" db="EMBL/GenBank/DDBJ databases">
        <title>Aphidius gifuensis genome sequencing and assembly.</title>
        <authorList>
            <person name="Du Z."/>
        </authorList>
    </citation>
    <scope>NUCLEOTIDE SEQUENCE [LARGE SCALE GENOMIC DNA]</scope>
    <source>
        <strain evidence="10">YNYX2018</strain>
        <tissue evidence="10">Adults</tissue>
    </source>
</reference>
<dbReference type="GO" id="GO:0015293">
    <property type="term" value="F:symporter activity"/>
    <property type="evidence" value="ECO:0007669"/>
    <property type="project" value="UniProtKB-KW"/>
</dbReference>
<feature type="transmembrane region" description="Helical" evidence="8">
    <location>
        <begin position="394"/>
        <end position="417"/>
    </location>
</feature>
<dbReference type="FunFam" id="1.20.1250.20:FF:000003">
    <property type="entry name" value="Solute carrier family 17 member 3"/>
    <property type="match status" value="1"/>
</dbReference>
<evidence type="ECO:0000256" key="2">
    <source>
        <dbReference type="ARBA" id="ARBA00022448"/>
    </source>
</evidence>
<evidence type="ECO:0000256" key="7">
    <source>
        <dbReference type="SAM" id="MobiDB-lite"/>
    </source>
</evidence>
<feature type="region of interest" description="Disordered" evidence="7">
    <location>
        <begin position="494"/>
        <end position="527"/>
    </location>
</feature>
<evidence type="ECO:0000256" key="1">
    <source>
        <dbReference type="ARBA" id="ARBA00004141"/>
    </source>
</evidence>
<dbReference type="PANTHER" id="PTHR11662">
    <property type="entry name" value="SOLUTE CARRIER FAMILY 17"/>
    <property type="match status" value="1"/>
</dbReference>
<sequence length="527" mass="58420">MEDPQKYEDSSIYKQPSSTFNVHRSRDMVPARVVLYILSFTGFVVSFMMRTDINITIVEMVTHRPPKNNSTYCYVPNYDTVLNSNTSNNNFIKNNIGNGEFDWSPTIQGIIISSFYWCYILSQVVGGVLTQNFGTKTVFGGSQLVTAICSLLIPKAAELHYGAIIVLRSIQGIASGLTWPAMYAVVGHWIPPAERSRFMSSFQGFSFGIGLTYPLCGFILDNFGWRPVFYTTGSVGVLWCIVWYFLAFDTPSIHPRICKRELDFIEGSVCNQVLGCSEEIPVPWKSILTSLPAWAIGITTFGRIWVSYIFITSGPTYMKRVLGLSIQANGILSGAPFICSYFSSVVFCYVADLLVTRRIMTLTNVRKVFTAMAQVIPGILVLLIGYLGCDIVPVLIVWFIAVTFITAAYAGAMANIVDIAPNFAGPVLAFAQTIHMTASFLSPLATGILTDEDQSFDAWNKVFAVTAIISCGTYIMYQVFGTADIQTWNYPDQKLPQSSDDDVEPLNDTHYKNGKKVSIVSNNSEEP</sequence>
<dbReference type="PANTHER" id="PTHR11662:SF77">
    <property type="entry name" value="MAJOR FACILITATOR SUPERFAMILY TRANSPORTER 17, ISOFORM F"/>
    <property type="match status" value="1"/>
</dbReference>
<feature type="transmembrane region" description="Helical" evidence="8">
    <location>
        <begin position="462"/>
        <end position="480"/>
    </location>
</feature>
<organism evidence="10 11">
    <name type="scientific">Aphidius gifuensis</name>
    <name type="common">Parasitoid wasp</name>
    <dbReference type="NCBI Taxonomy" id="684658"/>
    <lineage>
        <taxon>Eukaryota</taxon>
        <taxon>Metazoa</taxon>
        <taxon>Ecdysozoa</taxon>
        <taxon>Arthropoda</taxon>
        <taxon>Hexapoda</taxon>
        <taxon>Insecta</taxon>
        <taxon>Pterygota</taxon>
        <taxon>Neoptera</taxon>
        <taxon>Endopterygota</taxon>
        <taxon>Hymenoptera</taxon>
        <taxon>Apocrita</taxon>
        <taxon>Ichneumonoidea</taxon>
        <taxon>Braconidae</taxon>
        <taxon>Aphidiinae</taxon>
        <taxon>Aphidius</taxon>
    </lineage>
</organism>
<dbReference type="SUPFAM" id="SSF103473">
    <property type="entry name" value="MFS general substrate transporter"/>
    <property type="match status" value="1"/>
</dbReference>
<dbReference type="Proteomes" id="UP000639338">
    <property type="component" value="Unassembled WGS sequence"/>
</dbReference>
<dbReference type="GO" id="GO:0016020">
    <property type="term" value="C:membrane"/>
    <property type="evidence" value="ECO:0007669"/>
    <property type="project" value="UniProtKB-SubCell"/>
</dbReference>
<dbReference type="InterPro" id="IPR036259">
    <property type="entry name" value="MFS_trans_sf"/>
</dbReference>
<feature type="domain" description="Major facilitator superfamily (MFS) profile" evidence="9">
    <location>
        <begin position="38"/>
        <end position="485"/>
    </location>
</feature>
<comment type="caution">
    <text evidence="10">The sequence shown here is derived from an EMBL/GenBank/DDBJ whole genome shotgun (WGS) entry which is preliminary data.</text>
</comment>
<evidence type="ECO:0000313" key="11">
    <source>
        <dbReference type="Proteomes" id="UP000639338"/>
    </source>
</evidence>
<name>A0A834XTW9_APHGI</name>
<evidence type="ECO:0000256" key="4">
    <source>
        <dbReference type="ARBA" id="ARBA00022847"/>
    </source>
</evidence>
<feature type="transmembrane region" description="Helical" evidence="8">
    <location>
        <begin position="429"/>
        <end position="450"/>
    </location>
</feature>
<dbReference type="OrthoDB" id="2985014at2759"/>
<evidence type="ECO:0000256" key="8">
    <source>
        <dbReference type="SAM" id="Phobius"/>
    </source>
</evidence>
<keyword evidence="3 8" id="KW-0812">Transmembrane</keyword>
<feature type="transmembrane region" description="Helical" evidence="8">
    <location>
        <begin position="368"/>
        <end position="388"/>
    </location>
</feature>
<keyword evidence="5 8" id="KW-1133">Transmembrane helix</keyword>
<gene>
    <name evidence="10" type="ORF">HCN44_002726</name>
</gene>
<keyword evidence="11" id="KW-1185">Reference proteome</keyword>